<keyword evidence="2" id="KW-0238">DNA-binding</keyword>
<dbReference type="KEGG" id="jcu:105629389"/>
<keyword evidence="3" id="KW-0804">Transcription</keyword>
<proteinExistence type="predicted"/>
<reference evidence="7 8" key="1">
    <citation type="journal article" date="2014" name="PLoS ONE">
        <title>Global Analysis of Gene Expression Profiles in Physic Nut (Jatropha curcas L.) Seedlings Exposed to Salt Stress.</title>
        <authorList>
            <person name="Zhang L."/>
            <person name="Zhang C."/>
            <person name="Wu P."/>
            <person name="Chen Y."/>
            <person name="Li M."/>
            <person name="Jiang H."/>
            <person name="Wu G."/>
        </authorList>
    </citation>
    <scope>NUCLEOTIDE SEQUENCE [LARGE SCALE GENOMIC DNA]</scope>
    <source>
        <strain evidence="8">cv. GZQX0401</strain>
        <tissue evidence="7">Young leaves</tissue>
    </source>
</reference>
<evidence type="ECO:0000259" key="5">
    <source>
        <dbReference type="PROSITE" id="PS51005"/>
    </source>
</evidence>
<dbReference type="EMBL" id="KK914209">
    <property type="protein sequence ID" value="KDP46762.1"/>
    <property type="molecule type" value="Genomic_DNA"/>
</dbReference>
<keyword evidence="4" id="KW-0539">Nucleus</keyword>
<dbReference type="InterPro" id="IPR003441">
    <property type="entry name" value="NAC-dom"/>
</dbReference>
<evidence type="ECO:0000256" key="3">
    <source>
        <dbReference type="ARBA" id="ARBA00023163"/>
    </source>
</evidence>
<keyword evidence="1" id="KW-0805">Transcription regulation</keyword>
<evidence type="ECO:0000313" key="6">
    <source>
        <dbReference type="EMBL" id="AGL39734.1"/>
    </source>
</evidence>
<gene>
    <name evidence="7" type="ORF">JCGZ_06550</name>
</gene>
<dbReference type="GO" id="GO:0006355">
    <property type="term" value="P:regulation of DNA-templated transcription"/>
    <property type="evidence" value="ECO:0007669"/>
    <property type="project" value="InterPro"/>
</dbReference>
<evidence type="ECO:0000256" key="2">
    <source>
        <dbReference type="ARBA" id="ARBA00023125"/>
    </source>
</evidence>
<keyword evidence="8" id="KW-1185">Reference proteome</keyword>
<organism evidence="6">
    <name type="scientific">Jatropha curcas</name>
    <name type="common">Barbados nut</name>
    <dbReference type="NCBI Taxonomy" id="180498"/>
    <lineage>
        <taxon>Eukaryota</taxon>
        <taxon>Viridiplantae</taxon>
        <taxon>Streptophyta</taxon>
        <taxon>Embryophyta</taxon>
        <taxon>Tracheophyta</taxon>
        <taxon>Spermatophyta</taxon>
        <taxon>Magnoliopsida</taxon>
        <taxon>eudicotyledons</taxon>
        <taxon>Gunneridae</taxon>
        <taxon>Pentapetalae</taxon>
        <taxon>rosids</taxon>
        <taxon>fabids</taxon>
        <taxon>Malpighiales</taxon>
        <taxon>Euphorbiaceae</taxon>
        <taxon>Crotonoideae</taxon>
        <taxon>Jatropheae</taxon>
        <taxon>Jatropha</taxon>
    </lineage>
</organism>
<dbReference type="Gene3D" id="2.170.150.80">
    <property type="entry name" value="NAC domain"/>
    <property type="match status" value="1"/>
</dbReference>
<reference evidence="6" key="2">
    <citation type="journal article" date="2015" name="PLoS ONE">
        <title>Genome-Wide Analysis of the NAC Gene Family in Physic Nut (Jatropha curcas L.).</title>
        <authorList>
            <person name="Wu Z."/>
            <person name="Xu X."/>
            <person name="Xiong W."/>
            <person name="Wu P."/>
            <person name="Chen Y."/>
            <person name="Li M."/>
            <person name="Wu G."/>
            <person name="Jiang H."/>
        </authorList>
    </citation>
    <scope>NUCLEOTIDE SEQUENCE</scope>
</reference>
<dbReference type="SUPFAM" id="SSF101941">
    <property type="entry name" value="NAC domain"/>
    <property type="match status" value="1"/>
</dbReference>
<dbReference type="PANTHER" id="PTHR31719:SF43">
    <property type="entry name" value="NAC TRANSCRIPTION FACTOR 56"/>
    <property type="match status" value="1"/>
</dbReference>
<protein>
    <submittedName>
        <fullName evidence="6">NAC transcription factor 078</fullName>
    </submittedName>
</protein>
<dbReference type="Proteomes" id="UP000027138">
    <property type="component" value="Unassembled WGS sequence"/>
</dbReference>
<accession>R4NG05</accession>
<dbReference type="InterPro" id="IPR036093">
    <property type="entry name" value="NAC_dom_sf"/>
</dbReference>
<sequence length="237" mass="28063">MENSHNLPVGYRFRPTDNEIILYYLFNKASGVSIPSNPIKDFDLYDDNDQTMMKVFQDTSQEKNFYFFTKLKKKHGKGMRIQRITGLGTWKETQKEKNISWENQIIGTKRGFKFVPKKGFELNSRWLMDEFRLHSSLLNQTNQFDEYVVCHIKNEKELRSKSHFYEEDNKVTQEQEASLQSDSGTFNLKLHQHGSELMDTISDNLWTTQEVLEPLQLDMISDNDWITEEELEKLLLD</sequence>
<name>R4NG05_JATCU</name>
<dbReference type="EMBL" id="KC775356">
    <property type="protein sequence ID" value="AGL39734.1"/>
    <property type="molecule type" value="Genomic_DNA"/>
</dbReference>
<feature type="domain" description="NAC" evidence="5">
    <location>
        <begin position="7"/>
        <end position="155"/>
    </location>
</feature>
<evidence type="ECO:0000256" key="4">
    <source>
        <dbReference type="ARBA" id="ARBA00023242"/>
    </source>
</evidence>
<dbReference type="AlphaFoldDB" id="R4NG05"/>
<dbReference type="OrthoDB" id="852227at2759"/>
<evidence type="ECO:0000313" key="7">
    <source>
        <dbReference type="EMBL" id="KDP46762.1"/>
    </source>
</evidence>
<evidence type="ECO:0000256" key="1">
    <source>
        <dbReference type="ARBA" id="ARBA00023015"/>
    </source>
</evidence>
<evidence type="ECO:0000313" key="8">
    <source>
        <dbReference type="Proteomes" id="UP000027138"/>
    </source>
</evidence>
<dbReference type="STRING" id="180498.R4NG05"/>
<dbReference type="PROSITE" id="PS51005">
    <property type="entry name" value="NAC"/>
    <property type="match status" value="1"/>
</dbReference>
<dbReference type="GO" id="GO:0003677">
    <property type="term" value="F:DNA binding"/>
    <property type="evidence" value="ECO:0007669"/>
    <property type="project" value="UniProtKB-KW"/>
</dbReference>
<dbReference type="Pfam" id="PF02365">
    <property type="entry name" value="NAM"/>
    <property type="match status" value="1"/>
</dbReference>
<dbReference type="PANTHER" id="PTHR31719">
    <property type="entry name" value="NAC TRANSCRIPTION FACTOR 56"/>
    <property type="match status" value="1"/>
</dbReference>